<evidence type="ECO:0000313" key="3">
    <source>
        <dbReference type="Proteomes" id="UP000620596"/>
    </source>
</evidence>
<feature type="region of interest" description="Disordered" evidence="1">
    <location>
        <begin position="45"/>
        <end position="64"/>
    </location>
</feature>
<name>A0A916SG00_9BURK</name>
<evidence type="ECO:0008006" key="4">
    <source>
        <dbReference type="Google" id="ProtNLM"/>
    </source>
</evidence>
<dbReference type="Proteomes" id="UP000620596">
    <property type="component" value="Unassembled WGS sequence"/>
</dbReference>
<feature type="compositionally biased region" description="Low complexity" evidence="1">
    <location>
        <begin position="53"/>
        <end position="64"/>
    </location>
</feature>
<reference evidence="2" key="2">
    <citation type="submission" date="2020-09" db="EMBL/GenBank/DDBJ databases">
        <authorList>
            <person name="Sun Q."/>
            <person name="Zhou Y."/>
        </authorList>
    </citation>
    <scope>NUCLEOTIDE SEQUENCE</scope>
    <source>
        <strain evidence="2">CGMCC 1.15322</strain>
    </source>
</reference>
<dbReference type="InterPro" id="IPR021727">
    <property type="entry name" value="DUF3299"/>
</dbReference>
<dbReference type="AlphaFoldDB" id="A0A916SG00"/>
<protein>
    <recommendedName>
        <fullName evidence="4">DUF3299 domain-containing protein</fullName>
    </recommendedName>
</protein>
<reference evidence="2" key="1">
    <citation type="journal article" date="2014" name="Int. J. Syst. Evol. Microbiol.">
        <title>Complete genome sequence of Corynebacterium casei LMG S-19264T (=DSM 44701T), isolated from a smear-ripened cheese.</title>
        <authorList>
            <consortium name="US DOE Joint Genome Institute (JGI-PGF)"/>
            <person name="Walter F."/>
            <person name="Albersmeier A."/>
            <person name="Kalinowski J."/>
            <person name="Ruckert C."/>
        </authorList>
    </citation>
    <scope>NUCLEOTIDE SEQUENCE</scope>
    <source>
        <strain evidence="2">CGMCC 1.15322</strain>
    </source>
</reference>
<evidence type="ECO:0000313" key="2">
    <source>
        <dbReference type="EMBL" id="GGA97406.1"/>
    </source>
</evidence>
<sequence length="205" mass="21968">MRIDAPRLNRFLENFMRRITSIAFKPQSLLLGLLIAGGCAQAQLSSPLPPGSSKPAAPAAAAGAGLPAGQGAGVHGANSPFAPLAPRDDVLAWSVLTDVKTKNEKNRILPVFTAGQLDMNGKTQRIQGFMMPLEPGKKQRHFLLSSVPLSCSFCLPGGPESMVEVKTKTPVEYSMDAVVVEGRLQVLHDDPYGLYYRINDAVTVK</sequence>
<gene>
    <name evidence="2" type="ORF">GCM10011496_18130</name>
</gene>
<proteinExistence type="predicted"/>
<dbReference type="EMBL" id="BMIG01000005">
    <property type="protein sequence ID" value="GGA97406.1"/>
    <property type="molecule type" value="Genomic_DNA"/>
</dbReference>
<evidence type="ECO:0000256" key="1">
    <source>
        <dbReference type="SAM" id="MobiDB-lite"/>
    </source>
</evidence>
<dbReference type="Pfam" id="PF11736">
    <property type="entry name" value="DUF3299"/>
    <property type="match status" value="1"/>
</dbReference>
<dbReference type="Gene3D" id="2.40.50.870">
    <property type="entry name" value="Protein of unknown function (DUF3299)"/>
    <property type="match status" value="1"/>
</dbReference>
<organism evidence="2 3">
    <name type="scientific">Polaromonas eurypsychrophila</name>
    <dbReference type="NCBI Taxonomy" id="1614635"/>
    <lineage>
        <taxon>Bacteria</taxon>
        <taxon>Pseudomonadati</taxon>
        <taxon>Pseudomonadota</taxon>
        <taxon>Betaproteobacteria</taxon>
        <taxon>Burkholderiales</taxon>
        <taxon>Comamonadaceae</taxon>
        <taxon>Polaromonas</taxon>
    </lineage>
</organism>
<keyword evidence="3" id="KW-1185">Reference proteome</keyword>
<accession>A0A916SG00</accession>
<comment type="caution">
    <text evidence="2">The sequence shown here is derived from an EMBL/GenBank/DDBJ whole genome shotgun (WGS) entry which is preliminary data.</text>
</comment>